<reference evidence="1" key="2">
    <citation type="journal article" date="2013" name="Mar. Genomics">
        <title>Expression of sulfatases in Rhodopirellula baltica and the diversity of sulfatases in the genus Rhodopirellula.</title>
        <authorList>
            <person name="Wegner C.E."/>
            <person name="Richter-Heitmann T."/>
            <person name="Klindworth A."/>
            <person name="Klockow C."/>
            <person name="Richter M."/>
            <person name="Achstetter T."/>
            <person name="Glockner F.O."/>
            <person name="Harder J."/>
        </authorList>
    </citation>
    <scope>NUCLEOTIDE SEQUENCE [LARGE SCALE GENOMIC DNA]</scope>
    <source>
        <strain evidence="1">6C</strain>
    </source>
</reference>
<name>M2B2H3_9BACT</name>
<comment type="caution">
    <text evidence="1">The sequence shown here is derived from an EMBL/GenBank/DDBJ whole genome shotgun (WGS) entry which is preliminary data.</text>
</comment>
<protein>
    <submittedName>
        <fullName evidence="1">Uncharacterized protein</fullName>
    </submittedName>
</protein>
<dbReference type="RefSeq" id="WP_008657211.1">
    <property type="nucleotide sequence ID" value="NZ_ANMO01000120.1"/>
</dbReference>
<dbReference type="Proteomes" id="UP000011529">
    <property type="component" value="Unassembled WGS sequence"/>
</dbReference>
<proteinExistence type="predicted"/>
<accession>M2B2H3</accession>
<reference evidence="1" key="1">
    <citation type="submission" date="2012-11" db="EMBL/GenBank/DDBJ databases">
        <title>Permanent draft genomes of Rhodopirellula europaea strain SH398 and 6C.</title>
        <authorList>
            <person name="Richter M."/>
            <person name="Richter-Heitmann T."/>
            <person name="Frank C."/>
            <person name="Harder J."/>
            <person name="Glockner F.O."/>
        </authorList>
    </citation>
    <scope>NUCLEOTIDE SEQUENCE</scope>
    <source>
        <strain evidence="1">6C</strain>
    </source>
</reference>
<evidence type="ECO:0000313" key="1">
    <source>
        <dbReference type="EMBL" id="EMB16404.1"/>
    </source>
</evidence>
<organism evidence="1 2">
    <name type="scientific">Rhodopirellula europaea 6C</name>
    <dbReference type="NCBI Taxonomy" id="1263867"/>
    <lineage>
        <taxon>Bacteria</taxon>
        <taxon>Pseudomonadati</taxon>
        <taxon>Planctomycetota</taxon>
        <taxon>Planctomycetia</taxon>
        <taxon>Pirellulales</taxon>
        <taxon>Pirellulaceae</taxon>
        <taxon>Rhodopirellula</taxon>
    </lineage>
</organism>
<sequence length="40" mass="4473">MGTAGWSFYLFQGGILGDQYTTILYQDNPRQDNFCHGEAG</sequence>
<gene>
    <name evidence="1" type="ORF">RE6C_02769</name>
</gene>
<keyword evidence="2" id="KW-1185">Reference proteome</keyword>
<dbReference type="AlphaFoldDB" id="M2B2H3"/>
<dbReference type="PATRIC" id="fig|1263867.3.peg.2959"/>
<dbReference type="EMBL" id="ANMO01000120">
    <property type="protein sequence ID" value="EMB16404.1"/>
    <property type="molecule type" value="Genomic_DNA"/>
</dbReference>
<evidence type="ECO:0000313" key="2">
    <source>
        <dbReference type="Proteomes" id="UP000011529"/>
    </source>
</evidence>